<dbReference type="EMBL" id="CASHTH010002723">
    <property type="protein sequence ID" value="CAI8034287.1"/>
    <property type="molecule type" value="Genomic_DNA"/>
</dbReference>
<proteinExistence type="predicted"/>
<evidence type="ECO:0000313" key="3">
    <source>
        <dbReference type="Proteomes" id="UP001174909"/>
    </source>
</evidence>
<evidence type="ECO:0000313" key="2">
    <source>
        <dbReference type="EMBL" id="CAI8034287.1"/>
    </source>
</evidence>
<dbReference type="Proteomes" id="UP001174909">
    <property type="component" value="Unassembled WGS sequence"/>
</dbReference>
<keyword evidence="1" id="KW-0732">Signal</keyword>
<feature type="chain" id="PRO_5041280070" evidence="1">
    <location>
        <begin position="23"/>
        <end position="231"/>
    </location>
</feature>
<dbReference type="AlphaFoldDB" id="A0AA35X1F5"/>
<comment type="caution">
    <text evidence="2">The sequence shown here is derived from an EMBL/GenBank/DDBJ whole genome shotgun (WGS) entry which is preliminary data.</text>
</comment>
<evidence type="ECO:0000256" key="1">
    <source>
        <dbReference type="SAM" id="SignalP"/>
    </source>
</evidence>
<feature type="signal peptide" evidence="1">
    <location>
        <begin position="1"/>
        <end position="22"/>
    </location>
</feature>
<organism evidence="2 3">
    <name type="scientific">Geodia barretti</name>
    <name type="common">Barrett's horny sponge</name>
    <dbReference type="NCBI Taxonomy" id="519541"/>
    <lineage>
        <taxon>Eukaryota</taxon>
        <taxon>Metazoa</taxon>
        <taxon>Porifera</taxon>
        <taxon>Demospongiae</taxon>
        <taxon>Heteroscleromorpha</taxon>
        <taxon>Tetractinellida</taxon>
        <taxon>Astrophorina</taxon>
        <taxon>Geodiidae</taxon>
        <taxon>Geodia</taxon>
    </lineage>
</organism>
<reference evidence="2" key="1">
    <citation type="submission" date="2023-03" db="EMBL/GenBank/DDBJ databases">
        <authorList>
            <person name="Steffen K."/>
            <person name="Cardenas P."/>
        </authorList>
    </citation>
    <scope>NUCLEOTIDE SEQUENCE</scope>
</reference>
<accession>A0AA35X1F5</accession>
<keyword evidence="3" id="KW-1185">Reference proteome</keyword>
<sequence length="231" mass="25450">MEKSAAISLVLLAAALALQANSAPVRGCKHDKDSLKPPTSDECEYQSLNKEGLIDDIVNACDIIIDNSSDIHENLLGAKSWATVGLYTNSIYPNGHMLISDVHYNLAASVSIFQTFLRPLGLALTEEAVRDVVRRERNTVYRELYDVFSSVATAANKTYQLVKSDTNIHGCIVPHLPANLNATLRPFHLDKDSIPKHTLIVDGLMNELQLLSMGVRLLLLCMKRETGSCNF</sequence>
<name>A0AA35X1F5_GEOBA</name>
<protein>
    <submittedName>
        <fullName evidence="2">Uncharacterized protein</fullName>
    </submittedName>
</protein>
<gene>
    <name evidence="2" type="ORF">GBAR_LOCUS19322</name>
</gene>